<feature type="region of interest" description="Disordered" evidence="1">
    <location>
        <begin position="88"/>
        <end position="118"/>
    </location>
</feature>
<comment type="caution">
    <text evidence="2">The sequence shown here is derived from an EMBL/GenBank/DDBJ whole genome shotgun (WGS) entry which is preliminary data.</text>
</comment>
<organism evidence="2 3">
    <name type="scientific">Brevundimonas terrae</name>
    <dbReference type="NCBI Taxonomy" id="363631"/>
    <lineage>
        <taxon>Bacteria</taxon>
        <taxon>Pseudomonadati</taxon>
        <taxon>Pseudomonadota</taxon>
        <taxon>Alphaproteobacteria</taxon>
        <taxon>Caulobacterales</taxon>
        <taxon>Caulobacteraceae</taxon>
        <taxon>Brevundimonas</taxon>
    </lineage>
</organism>
<dbReference type="EMBL" id="BAAAEJ010000008">
    <property type="protein sequence ID" value="GAA0396671.1"/>
    <property type="molecule type" value="Genomic_DNA"/>
</dbReference>
<name>A0ABN0YJV9_9CAUL</name>
<evidence type="ECO:0008006" key="4">
    <source>
        <dbReference type="Google" id="ProtNLM"/>
    </source>
</evidence>
<dbReference type="Proteomes" id="UP001500791">
    <property type="component" value="Unassembled WGS sequence"/>
</dbReference>
<gene>
    <name evidence="2" type="ORF">GCM10009093_24150</name>
</gene>
<keyword evidence="3" id="KW-1185">Reference proteome</keyword>
<feature type="compositionally biased region" description="Low complexity" evidence="1">
    <location>
        <begin position="109"/>
        <end position="118"/>
    </location>
</feature>
<evidence type="ECO:0000313" key="3">
    <source>
        <dbReference type="Proteomes" id="UP001500791"/>
    </source>
</evidence>
<evidence type="ECO:0000256" key="1">
    <source>
        <dbReference type="SAM" id="MobiDB-lite"/>
    </source>
</evidence>
<evidence type="ECO:0000313" key="2">
    <source>
        <dbReference type="EMBL" id="GAA0396671.1"/>
    </source>
</evidence>
<sequence length="228" mass="23940">MSLRGVLLGGIVAAGLGLSGAGVTAALMDVPQDAVPVQDPVGDALRAKAAQTAPAPAPAPTPQPLTPPAPTVPVQDIPAGTTSLTVVEPTPQEEVPEDGEEIAEEETTAEATVEEPTSTVRRRLPVALVQAIDKTTAETMQFEVEVGGRPVRFSKNLIFKVRACEVSGANELTEDAIAYLEIGVQPRSAQPSNEARQVFKGWMFASSPSLNGLEHPLYDAWVVGCKNR</sequence>
<protein>
    <recommendedName>
        <fullName evidence="4">DUF2155 domain-containing protein</fullName>
    </recommendedName>
</protein>
<dbReference type="InterPro" id="IPR019225">
    <property type="entry name" value="DUF2155"/>
</dbReference>
<dbReference type="RefSeq" id="WP_167177898.1">
    <property type="nucleotide sequence ID" value="NZ_BAAAEJ010000008.1"/>
</dbReference>
<reference evidence="2 3" key="1">
    <citation type="journal article" date="2019" name="Int. J. Syst. Evol. Microbiol.">
        <title>The Global Catalogue of Microorganisms (GCM) 10K type strain sequencing project: providing services to taxonomists for standard genome sequencing and annotation.</title>
        <authorList>
            <consortium name="The Broad Institute Genomics Platform"/>
            <consortium name="The Broad Institute Genome Sequencing Center for Infectious Disease"/>
            <person name="Wu L."/>
            <person name="Ma J."/>
        </authorList>
    </citation>
    <scope>NUCLEOTIDE SEQUENCE [LARGE SCALE GENOMIC DNA]</scope>
    <source>
        <strain evidence="2 3">JCM 13476</strain>
    </source>
</reference>
<proteinExistence type="predicted"/>
<feature type="compositionally biased region" description="Pro residues" evidence="1">
    <location>
        <begin position="55"/>
        <end position="70"/>
    </location>
</feature>
<accession>A0ABN0YJV9</accession>
<dbReference type="Pfam" id="PF09923">
    <property type="entry name" value="DUF2155"/>
    <property type="match status" value="1"/>
</dbReference>
<feature type="compositionally biased region" description="Acidic residues" evidence="1">
    <location>
        <begin position="94"/>
        <end position="108"/>
    </location>
</feature>
<feature type="region of interest" description="Disordered" evidence="1">
    <location>
        <begin position="46"/>
        <end position="70"/>
    </location>
</feature>